<reference evidence="4 5" key="2">
    <citation type="submission" date="2024-07" db="EMBL/GenBank/DDBJ databases">
        <authorList>
            <person name="Akdeniz Z."/>
        </authorList>
    </citation>
    <scope>NUCLEOTIDE SEQUENCE [LARGE SCALE GENOMIC DNA]</scope>
</reference>
<sequence length="393" mass="44481">MLCICASRQSDHSGDIAQLKQTLPDFQVVEFSSNVTPIANKPFVWFGSSGGTENNFLKLNLSSLPLPVILYSVPTDNSSAAAQEVSFYMRQRLIPQIHCKTLKQLQECVKSWSEYNKIIKSIQEQNILRIGGYSDWLINENDQFYKQSLPKIVNVSVEQFMAETKPNHDLQIQGQGDHVNAHVKPASEVYSRLKQELEKYNAKALTVKCFDLLTTYQHHAACYPYAQLQNEGILCACEGEVSSMIGMIMLRAATGNNGIFMCNYLKNEGKVYKFAHCTAPLCGLEQCGQTQEFRLRTHYETKDGLAVTVQIQEQEVIVFKLRLGDNCIAQVLSGKIVKSRLDDIEECQCRTQIEVELDNEVEMIGNHYLVVKKTQAGFEQLKKLMSLFGFFMV</sequence>
<dbReference type="GO" id="GO:0005737">
    <property type="term" value="C:cytoplasm"/>
    <property type="evidence" value="ECO:0007669"/>
    <property type="project" value="InterPro"/>
</dbReference>
<reference evidence="3" key="1">
    <citation type="submission" date="2023-06" db="EMBL/GenBank/DDBJ databases">
        <authorList>
            <person name="Kurt Z."/>
        </authorList>
    </citation>
    <scope>NUCLEOTIDE SEQUENCE</scope>
</reference>
<evidence type="ECO:0000313" key="3">
    <source>
        <dbReference type="EMBL" id="CAI9941098.1"/>
    </source>
</evidence>
<dbReference type="GO" id="GO:0016861">
    <property type="term" value="F:intramolecular oxidoreductase activity, interconverting aldoses and ketoses"/>
    <property type="evidence" value="ECO:0007669"/>
    <property type="project" value="InterPro"/>
</dbReference>
<dbReference type="PANTHER" id="PTHR36120">
    <property type="entry name" value="FUCOSE ISOMERASE"/>
    <property type="match status" value="1"/>
</dbReference>
<dbReference type="EMBL" id="CATOUU010000687">
    <property type="protein sequence ID" value="CAI9941098.1"/>
    <property type="molecule type" value="Genomic_DNA"/>
</dbReference>
<dbReference type="PANTHER" id="PTHR36120:SF2">
    <property type="entry name" value="FUCOSE ISOMERASE"/>
    <property type="match status" value="1"/>
</dbReference>
<evidence type="ECO:0000256" key="1">
    <source>
        <dbReference type="ARBA" id="ARBA00023235"/>
    </source>
</evidence>
<comment type="caution">
    <text evidence="3">The sequence shown here is derived from an EMBL/GenBank/DDBJ whole genome shotgun (WGS) entry which is preliminary data.</text>
</comment>
<dbReference type="Proteomes" id="UP001642409">
    <property type="component" value="Unassembled WGS sequence"/>
</dbReference>
<proteinExistence type="predicted"/>
<keyword evidence="2" id="KW-0119">Carbohydrate metabolism</keyword>
<accession>A0AA86UI79</accession>
<dbReference type="SUPFAM" id="SSF53743">
    <property type="entry name" value="FucI/AraA N-terminal and middle domains"/>
    <property type="match status" value="1"/>
</dbReference>
<dbReference type="InterPro" id="IPR009015">
    <property type="entry name" value="Fucose_isomerase_N/cen_sf"/>
</dbReference>
<keyword evidence="5" id="KW-1185">Reference proteome</keyword>
<evidence type="ECO:0000313" key="4">
    <source>
        <dbReference type="EMBL" id="CAL6015965.1"/>
    </source>
</evidence>
<evidence type="ECO:0000256" key="2">
    <source>
        <dbReference type="ARBA" id="ARBA00023277"/>
    </source>
</evidence>
<evidence type="ECO:0000313" key="5">
    <source>
        <dbReference type="Proteomes" id="UP001642409"/>
    </source>
</evidence>
<dbReference type="EMBL" id="CAXDID020000075">
    <property type="protein sequence ID" value="CAL6015965.1"/>
    <property type="molecule type" value="Genomic_DNA"/>
</dbReference>
<keyword evidence="1" id="KW-0413">Isomerase</keyword>
<organism evidence="3">
    <name type="scientific">Hexamita inflata</name>
    <dbReference type="NCBI Taxonomy" id="28002"/>
    <lineage>
        <taxon>Eukaryota</taxon>
        <taxon>Metamonada</taxon>
        <taxon>Diplomonadida</taxon>
        <taxon>Hexamitidae</taxon>
        <taxon>Hexamitinae</taxon>
        <taxon>Hexamita</taxon>
    </lineage>
</organism>
<protein>
    <submittedName>
        <fullName evidence="3">C-terminal domain-containing protein</fullName>
    </submittedName>
</protein>
<name>A0AA86UI79_9EUKA</name>
<dbReference type="GO" id="GO:0005996">
    <property type="term" value="P:monosaccharide metabolic process"/>
    <property type="evidence" value="ECO:0007669"/>
    <property type="project" value="InterPro"/>
</dbReference>
<gene>
    <name evidence="4" type="ORF">HINF_LOCUS25279</name>
    <name evidence="3" type="ORF">HINF_LOCUS28743</name>
</gene>
<dbReference type="AlphaFoldDB" id="A0AA86UI79"/>